<evidence type="ECO:0000313" key="2">
    <source>
        <dbReference type="Proteomes" id="UP000275368"/>
    </source>
</evidence>
<dbReference type="PANTHER" id="PTHR35276">
    <property type="entry name" value="S-ADENOSYL-L-METHIONINE-DEPENDENT METHYLTRANSFERASES SUPERFAMILY PROTEIN"/>
    <property type="match status" value="1"/>
</dbReference>
<gene>
    <name evidence="1" type="ORF">Back11_61600</name>
</gene>
<proteinExistence type="predicted"/>
<dbReference type="PANTHER" id="PTHR35276:SF1">
    <property type="entry name" value="TRNA (MNM(5)S(2)U34)-METHYLTRANSFERASE, CHLOROPLASTIC"/>
    <property type="match status" value="1"/>
</dbReference>
<dbReference type="AlphaFoldDB" id="A0A3G9J8Y6"/>
<dbReference type="InterPro" id="IPR010719">
    <property type="entry name" value="MnmM_MeTrfase"/>
</dbReference>
<dbReference type="Pfam" id="PF06962">
    <property type="entry name" value="rRNA_methylase"/>
    <property type="match status" value="1"/>
</dbReference>
<dbReference type="KEGG" id="pbk:Back11_61600"/>
<keyword evidence="1" id="KW-0489">Methyltransferase</keyword>
<evidence type="ECO:0000313" key="1">
    <source>
        <dbReference type="EMBL" id="BBH24815.1"/>
    </source>
</evidence>
<dbReference type="Gene3D" id="3.40.50.150">
    <property type="entry name" value="Vaccinia Virus protein VP39"/>
    <property type="match status" value="1"/>
</dbReference>
<keyword evidence="2" id="KW-1185">Reference proteome</keyword>
<dbReference type="GO" id="GO:0008168">
    <property type="term" value="F:methyltransferase activity"/>
    <property type="evidence" value="ECO:0007669"/>
    <property type="project" value="UniProtKB-KW"/>
</dbReference>
<dbReference type="OrthoDB" id="9792989at2"/>
<dbReference type="RefSeq" id="WP_125665266.1">
    <property type="nucleotide sequence ID" value="NZ_AP019308.1"/>
</dbReference>
<dbReference type="EMBL" id="AP019308">
    <property type="protein sequence ID" value="BBH24815.1"/>
    <property type="molecule type" value="Genomic_DNA"/>
</dbReference>
<sequence length="214" mass="22931">MGFLSVLSMAHKLIKERVQPGDTVVDATCGNGVDAQFLAELVGSRGTLYAFDIQEQALTRTAERLNASLPVQAVEHASQAEGPAPSRANSMKEYPLPKLHLVLDSHEVMANHIAVNSQGQIAAIMFNLGYLPGADPSIITLTEPTLIALQSAIMLLRKGGILTIVLYPGHSGGDAETIAVEQWAANLPQQIGQAVVYKRIQRSDAPFLVAIEKL</sequence>
<organism evidence="1 2">
    <name type="scientific">Paenibacillus baekrokdamisoli</name>
    <dbReference type="NCBI Taxonomy" id="1712516"/>
    <lineage>
        <taxon>Bacteria</taxon>
        <taxon>Bacillati</taxon>
        <taxon>Bacillota</taxon>
        <taxon>Bacilli</taxon>
        <taxon>Bacillales</taxon>
        <taxon>Paenibacillaceae</taxon>
        <taxon>Paenibacillus</taxon>
    </lineage>
</organism>
<name>A0A3G9J8Y6_9BACL</name>
<protein>
    <submittedName>
        <fullName evidence="1">SAM-dependent methyltransferase</fullName>
    </submittedName>
</protein>
<dbReference type="SUPFAM" id="SSF53335">
    <property type="entry name" value="S-adenosyl-L-methionine-dependent methyltransferases"/>
    <property type="match status" value="1"/>
</dbReference>
<dbReference type="InterPro" id="IPR029063">
    <property type="entry name" value="SAM-dependent_MTases_sf"/>
</dbReference>
<keyword evidence="1" id="KW-0808">Transferase</keyword>
<dbReference type="GO" id="GO:0032259">
    <property type="term" value="P:methylation"/>
    <property type="evidence" value="ECO:0007669"/>
    <property type="project" value="UniProtKB-KW"/>
</dbReference>
<dbReference type="Proteomes" id="UP000275368">
    <property type="component" value="Chromosome"/>
</dbReference>
<reference evidence="1 2" key="1">
    <citation type="submission" date="2018-11" db="EMBL/GenBank/DDBJ databases">
        <title>Complete genome sequence of Paenibacillus baekrokdamisoli strain KCTC 33723.</title>
        <authorList>
            <person name="Kang S.W."/>
            <person name="Lee K.C."/>
            <person name="Kim K.K."/>
            <person name="Kim J.S."/>
            <person name="Kim D.S."/>
            <person name="Ko S.H."/>
            <person name="Yang S.H."/>
            <person name="Lee J.S."/>
        </authorList>
    </citation>
    <scope>NUCLEOTIDE SEQUENCE [LARGE SCALE GENOMIC DNA]</scope>
    <source>
        <strain evidence="1 2">KCTC 33723</strain>
    </source>
</reference>
<accession>A0A3G9J8Y6</accession>